<feature type="transmembrane region" description="Helical" evidence="6">
    <location>
        <begin position="60"/>
        <end position="82"/>
    </location>
</feature>
<dbReference type="RefSeq" id="WP_097159358.1">
    <property type="nucleotide sequence ID" value="NZ_JBEPMQ010000005.1"/>
</dbReference>
<comment type="subcellular location">
    <subcellularLocation>
        <location evidence="1">Cell membrane</location>
        <topology evidence="1">Multi-pass membrane protein</topology>
    </subcellularLocation>
</comment>
<feature type="transmembrane region" description="Helical" evidence="6">
    <location>
        <begin position="279"/>
        <end position="294"/>
    </location>
</feature>
<keyword evidence="5 6" id="KW-0472">Membrane</keyword>
<keyword evidence="8" id="KW-1185">Reference proteome</keyword>
<evidence type="ECO:0000256" key="6">
    <source>
        <dbReference type="SAM" id="Phobius"/>
    </source>
</evidence>
<name>A0A285CZ13_9BACI</name>
<evidence type="ECO:0000256" key="2">
    <source>
        <dbReference type="ARBA" id="ARBA00022475"/>
    </source>
</evidence>
<feature type="transmembrane region" description="Helical" evidence="6">
    <location>
        <begin position="36"/>
        <end position="54"/>
    </location>
</feature>
<feature type="transmembrane region" description="Helical" evidence="6">
    <location>
        <begin position="89"/>
        <end position="107"/>
    </location>
</feature>
<dbReference type="EMBL" id="OAOP01000006">
    <property type="protein sequence ID" value="SNX72781.1"/>
    <property type="molecule type" value="Genomic_DNA"/>
</dbReference>
<protein>
    <submittedName>
        <fullName evidence="7">Branched-chain amino acid transport system permease protein</fullName>
    </submittedName>
</protein>
<evidence type="ECO:0000256" key="1">
    <source>
        <dbReference type="ARBA" id="ARBA00004651"/>
    </source>
</evidence>
<dbReference type="GO" id="GO:0015658">
    <property type="term" value="F:branched-chain amino acid transmembrane transporter activity"/>
    <property type="evidence" value="ECO:0007669"/>
    <property type="project" value="InterPro"/>
</dbReference>
<evidence type="ECO:0000313" key="8">
    <source>
        <dbReference type="Proteomes" id="UP000219546"/>
    </source>
</evidence>
<feature type="transmembrane region" description="Helical" evidence="6">
    <location>
        <begin position="6"/>
        <end position="29"/>
    </location>
</feature>
<keyword evidence="4 6" id="KW-1133">Transmembrane helix</keyword>
<accession>A0A285CZ13</accession>
<evidence type="ECO:0000256" key="4">
    <source>
        <dbReference type="ARBA" id="ARBA00022989"/>
    </source>
</evidence>
<reference evidence="7 8" key="1">
    <citation type="submission" date="2017-08" db="EMBL/GenBank/DDBJ databases">
        <authorList>
            <person name="de Groot N.N."/>
        </authorList>
    </citation>
    <scope>NUCLEOTIDE SEQUENCE [LARGE SCALE GENOMIC DNA]</scope>
    <source>
        <strain evidence="7 8">JC228</strain>
    </source>
</reference>
<keyword evidence="3 6" id="KW-0812">Transmembrane</keyword>
<organism evidence="7 8">
    <name type="scientific">Bacillus oleivorans</name>
    <dbReference type="NCBI Taxonomy" id="1448271"/>
    <lineage>
        <taxon>Bacteria</taxon>
        <taxon>Bacillati</taxon>
        <taxon>Bacillota</taxon>
        <taxon>Bacilli</taxon>
        <taxon>Bacillales</taxon>
        <taxon>Bacillaceae</taxon>
        <taxon>Bacillus</taxon>
    </lineage>
</organism>
<dbReference type="OrthoDB" id="9789927at2"/>
<dbReference type="Proteomes" id="UP000219546">
    <property type="component" value="Unassembled WGS sequence"/>
</dbReference>
<proteinExistence type="predicted"/>
<feature type="transmembrane region" description="Helical" evidence="6">
    <location>
        <begin position="205"/>
        <end position="223"/>
    </location>
</feature>
<dbReference type="InterPro" id="IPR001851">
    <property type="entry name" value="ABC_transp_permease"/>
</dbReference>
<dbReference type="PANTHER" id="PTHR30482:SF10">
    <property type="entry name" value="HIGH-AFFINITY BRANCHED-CHAIN AMINO ACID TRANSPORT PROTEIN BRAE"/>
    <property type="match status" value="1"/>
</dbReference>
<dbReference type="InterPro" id="IPR043428">
    <property type="entry name" value="LivM-like"/>
</dbReference>
<evidence type="ECO:0000256" key="3">
    <source>
        <dbReference type="ARBA" id="ARBA00022692"/>
    </source>
</evidence>
<gene>
    <name evidence="7" type="ORF">SAMN05877753_106203</name>
</gene>
<dbReference type="Pfam" id="PF02653">
    <property type="entry name" value="BPD_transp_2"/>
    <property type="match status" value="1"/>
</dbReference>
<evidence type="ECO:0000313" key="7">
    <source>
        <dbReference type="EMBL" id="SNX72781.1"/>
    </source>
</evidence>
<dbReference type="CDD" id="cd06581">
    <property type="entry name" value="TM_PBP1_LivM_like"/>
    <property type="match status" value="1"/>
</dbReference>
<evidence type="ECO:0000256" key="5">
    <source>
        <dbReference type="ARBA" id="ARBA00023136"/>
    </source>
</evidence>
<feature type="transmembrane region" description="Helical" evidence="6">
    <location>
        <begin position="243"/>
        <end position="267"/>
    </location>
</feature>
<sequence length="326" mass="35289">MLDLLLNPYYLQVASFILINVILGLSIYVTLASGQLSLGTAGFMAVGAYTTALITTNNEIPIIIGILAGPLLAGIIGILIGVAALRLQGVFLAIATLGFGEIVRVILVNMESVTNGAIGISRIPQLGNQIYASLEKIGFSADMIGLQKNQVVFLSIFMVLLLVVILLIFFFVRQSSSRVGRAFSAIKMDENAAASMGVNVTYYKVLSFAQGALFAGLAGALYAHVMSFISPEDFSYQRAVETLVYTVFGGSEVVAGAVFGGFFLTLLPEILRPISEYRYMIYGVLLVAMMYYRPQGIIDQHMIRGFKRRLLARRGRSHGISSGQDQ</sequence>
<feature type="transmembrane region" description="Helical" evidence="6">
    <location>
        <begin position="151"/>
        <end position="172"/>
    </location>
</feature>
<dbReference type="GO" id="GO:0005886">
    <property type="term" value="C:plasma membrane"/>
    <property type="evidence" value="ECO:0007669"/>
    <property type="project" value="UniProtKB-SubCell"/>
</dbReference>
<dbReference type="AlphaFoldDB" id="A0A285CZ13"/>
<keyword evidence="2" id="KW-1003">Cell membrane</keyword>
<dbReference type="PANTHER" id="PTHR30482">
    <property type="entry name" value="HIGH-AFFINITY BRANCHED-CHAIN AMINO ACID TRANSPORT SYSTEM PERMEASE"/>
    <property type="match status" value="1"/>
</dbReference>